<feature type="domain" description="POTRA" evidence="10">
    <location>
        <begin position="363"/>
        <end position="438"/>
    </location>
</feature>
<evidence type="ECO:0000256" key="6">
    <source>
        <dbReference type="ARBA" id="ARBA00023136"/>
    </source>
</evidence>
<organism evidence="11 12">
    <name type="scientific">Lishizhenia tianjinensis</name>
    <dbReference type="NCBI Taxonomy" id="477690"/>
    <lineage>
        <taxon>Bacteria</taxon>
        <taxon>Pseudomonadati</taxon>
        <taxon>Bacteroidota</taxon>
        <taxon>Flavobacteriia</taxon>
        <taxon>Flavobacteriales</taxon>
        <taxon>Crocinitomicaceae</taxon>
        <taxon>Lishizhenia</taxon>
    </lineage>
</organism>
<dbReference type="Pfam" id="PF07244">
    <property type="entry name" value="POTRA"/>
    <property type="match status" value="3"/>
</dbReference>
<evidence type="ECO:0000256" key="1">
    <source>
        <dbReference type="ARBA" id="ARBA00004370"/>
    </source>
</evidence>
<reference evidence="11 12" key="1">
    <citation type="submission" date="2016-10" db="EMBL/GenBank/DDBJ databases">
        <authorList>
            <person name="de Groot N.N."/>
        </authorList>
    </citation>
    <scope>NUCLEOTIDE SEQUENCE [LARGE SCALE GENOMIC DNA]</scope>
    <source>
        <strain evidence="11 12">CGMCC 1.7005</strain>
    </source>
</reference>
<comment type="subcellular location">
    <subcellularLocation>
        <location evidence="1">Membrane</location>
    </subcellularLocation>
</comment>
<evidence type="ECO:0000313" key="12">
    <source>
        <dbReference type="Proteomes" id="UP000236454"/>
    </source>
</evidence>
<proteinExistence type="predicted"/>
<dbReference type="NCBIfam" id="TIGR03303">
    <property type="entry name" value="OM_YaeT"/>
    <property type="match status" value="1"/>
</dbReference>
<dbReference type="PIRSF" id="PIRSF006076">
    <property type="entry name" value="OM_assembly_OMP85"/>
    <property type="match status" value="1"/>
</dbReference>
<dbReference type="GO" id="GO:0009279">
    <property type="term" value="C:cell outer membrane"/>
    <property type="evidence" value="ECO:0007669"/>
    <property type="project" value="UniProtKB-UniRule"/>
</dbReference>
<dbReference type="InterPro" id="IPR023707">
    <property type="entry name" value="OM_assembly_BamA"/>
</dbReference>
<keyword evidence="3" id="KW-0812">Transmembrane</keyword>
<name>A0A1I7A2X5_9FLAO</name>
<dbReference type="InterPro" id="IPR000184">
    <property type="entry name" value="Bac_surfAg_D15"/>
</dbReference>
<feature type="signal peptide" evidence="9">
    <location>
        <begin position="1"/>
        <end position="19"/>
    </location>
</feature>
<dbReference type="PROSITE" id="PS51779">
    <property type="entry name" value="POTRA"/>
    <property type="match status" value="1"/>
</dbReference>
<keyword evidence="6" id="KW-0472">Membrane</keyword>
<dbReference type="RefSeq" id="WP_090248653.1">
    <property type="nucleotide sequence ID" value="NZ_FPAS01000002.1"/>
</dbReference>
<keyword evidence="12" id="KW-1185">Reference proteome</keyword>
<dbReference type="Gene3D" id="3.10.20.310">
    <property type="entry name" value="membrane protein fhac"/>
    <property type="match status" value="5"/>
</dbReference>
<sequence>MHKLVTLLFTLAVVFTSFGQDIDYKNPKEYEIGPVNVLGADNFDHTAIKLIAGLRQGDKITIPGDDISNAIKKLWNEGLFSNVEIVKEKVIGDVIYLSIILQPRAKLSRFKFNGVTKKEADKIREEIDLFSGKNITENLIFQTENKVEHFFKDKGYYLVKANIVRKVDTLMSNSEIFIINVDKGEKMKIAELNIVGVETVKEAKLRRAMKDTKQKAFWRFFKRSKFMDVAYKRDKLALTNKLQEEGLRDAEIVSDSVYIIDEKHLGVDIKIDEGEKYYFGNITWVGNAKYRTGYLDTVLGIKYGDVYNKTLLEQRLFQSMESRDITSLYMDRGHLFFQIIPIEKGVVDNHINYELRIIEGKEATIGDIFIKGNFKTNEHVIRRELRMKPGDLFNRNDIIRTQRELMQLGYFDQEKMDFIPIPNPQDGTVDIEVVVNEKSSDQIELSGGYGANTLILTAGLSFNNFSVQNFFDKSAWSPLPTGDGQRLSLRAQTNGMFYQAYSFSFTEPWLGGKKPNALSFWMNNNSYSLSGNLSRADKDYQGISITGLGVGLQRRKKIPDDYFTAYYELGYKYYDVRNYNLLAISNGYSNNIYAQYVLSRNSIDAPIYPRSGSRLTFTAKASLPYSMFDGVDDYSSYSQQDLVKFNEFYKLKMTGEWYLPLTTDKKLVLAPRFGIGFMGAYSQSKGLSPFDRFSLGGSGLTGGVNAQVNGTEIISLRGYGTTSTVVSSTIADPMIAKYSVELRYPISLNPSAMFWVYGFAEAGNTYTALDRFNPFNVKRSVGLGLNVNIPMIGMLGFSYGWGLDALDPHSDGYRKGNDILRANGQMPGVFQFTIGTNIGDL</sequence>
<keyword evidence="5" id="KW-0677">Repeat</keyword>
<dbReference type="PANTHER" id="PTHR12815">
    <property type="entry name" value="SORTING AND ASSEMBLY MACHINERY SAMM50 PROTEIN FAMILY MEMBER"/>
    <property type="match status" value="1"/>
</dbReference>
<dbReference type="Proteomes" id="UP000236454">
    <property type="component" value="Unassembled WGS sequence"/>
</dbReference>
<dbReference type="InterPro" id="IPR010827">
    <property type="entry name" value="BamA/TamA_POTRA"/>
</dbReference>
<evidence type="ECO:0000256" key="8">
    <source>
        <dbReference type="NCBIfam" id="TIGR03303"/>
    </source>
</evidence>
<evidence type="ECO:0000256" key="3">
    <source>
        <dbReference type="ARBA" id="ARBA00022692"/>
    </source>
</evidence>
<keyword evidence="2" id="KW-1134">Transmembrane beta strand</keyword>
<dbReference type="InterPro" id="IPR034746">
    <property type="entry name" value="POTRA"/>
</dbReference>
<dbReference type="PANTHER" id="PTHR12815:SF47">
    <property type="entry name" value="TRANSLOCATION AND ASSEMBLY MODULE SUBUNIT TAMA"/>
    <property type="match status" value="1"/>
</dbReference>
<evidence type="ECO:0000256" key="4">
    <source>
        <dbReference type="ARBA" id="ARBA00022729"/>
    </source>
</evidence>
<feature type="chain" id="PRO_5014971051" description="Outer membrane protein assembly factor BamA" evidence="9">
    <location>
        <begin position="20"/>
        <end position="841"/>
    </location>
</feature>
<evidence type="ECO:0000256" key="5">
    <source>
        <dbReference type="ARBA" id="ARBA00022737"/>
    </source>
</evidence>
<evidence type="ECO:0000256" key="2">
    <source>
        <dbReference type="ARBA" id="ARBA00022452"/>
    </source>
</evidence>
<accession>A0A1I7A2X5</accession>
<protein>
    <recommendedName>
        <fullName evidence="8">Outer membrane protein assembly factor BamA</fullName>
    </recommendedName>
</protein>
<dbReference type="STRING" id="477690.SAMN05216474_1847"/>
<dbReference type="AlphaFoldDB" id="A0A1I7A2X5"/>
<dbReference type="EMBL" id="FPAS01000002">
    <property type="protein sequence ID" value="SFT69227.1"/>
    <property type="molecule type" value="Genomic_DNA"/>
</dbReference>
<dbReference type="Pfam" id="PF01103">
    <property type="entry name" value="Omp85"/>
    <property type="match status" value="1"/>
</dbReference>
<gene>
    <name evidence="11" type="ORF">SAMN05216474_1847</name>
</gene>
<dbReference type="InterPro" id="IPR039910">
    <property type="entry name" value="D15-like"/>
</dbReference>
<keyword evidence="4 9" id="KW-0732">Signal</keyword>
<evidence type="ECO:0000313" key="11">
    <source>
        <dbReference type="EMBL" id="SFT69227.1"/>
    </source>
</evidence>
<dbReference type="GO" id="GO:0071709">
    <property type="term" value="P:membrane assembly"/>
    <property type="evidence" value="ECO:0007669"/>
    <property type="project" value="InterPro"/>
</dbReference>
<dbReference type="Gene3D" id="2.40.160.50">
    <property type="entry name" value="membrane protein fhac: a member of the omp85/tpsb transporter family"/>
    <property type="match status" value="1"/>
</dbReference>
<dbReference type="OrthoDB" id="9802086at2"/>
<evidence type="ECO:0000256" key="7">
    <source>
        <dbReference type="ARBA" id="ARBA00023237"/>
    </source>
</evidence>
<evidence type="ECO:0000256" key="9">
    <source>
        <dbReference type="SAM" id="SignalP"/>
    </source>
</evidence>
<keyword evidence="7" id="KW-0998">Cell outer membrane</keyword>
<evidence type="ECO:0000259" key="10">
    <source>
        <dbReference type="PROSITE" id="PS51779"/>
    </source>
</evidence>